<protein>
    <submittedName>
        <fullName evidence="2">Uncharacterized protein</fullName>
    </submittedName>
</protein>
<organism evidence="2 3">
    <name type="scientific">Torulaspora globosa</name>
    <dbReference type="NCBI Taxonomy" id="48254"/>
    <lineage>
        <taxon>Eukaryota</taxon>
        <taxon>Fungi</taxon>
        <taxon>Dikarya</taxon>
        <taxon>Ascomycota</taxon>
        <taxon>Saccharomycotina</taxon>
        <taxon>Saccharomycetes</taxon>
        <taxon>Saccharomycetales</taxon>
        <taxon>Saccharomycetaceae</taxon>
        <taxon>Torulaspora</taxon>
    </lineage>
</organism>
<feature type="region of interest" description="Disordered" evidence="1">
    <location>
        <begin position="191"/>
        <end position="214"/>
    </location>
</feature>
<accession>A0A7H9HQI3</accession>
<dbReference type="Proteomes" id="UP000510647">
    <property type="component" value="Chromosome 3"/>
</dbReference>
<proteinExistence type="predicted"/>
<dbReference type="EMBL" id="CP059269">
    <property type="protein sequence ID" value="QLQ79466.1"/>
    <property type="molecule type" value="Genomic_DNA"/>
</dbReference>
<sequence length="214" mass="24769">MELRKRKRVVYKANNRARTAPMVTSRRITKVCELKSLQRPSFGNTSERRDCSRDVSFYRGVQEDLGRLVKLQERLYYDGLKKPKLLGSSEECRLVRLPDDLRIYAEISKDLDRLVDEISTVKAISYRQCLPPPSVVSDDAGSIRKIAQMYSIDIRDISDSLQNSSCPSRLEIQSISRKLEKPLVIGRDTFRKWPSKPKKRDGRQTKFSKVPLFT</sequence>
<reference evidence="2 3" key="1">
    <citation type="submission" date="2020-06" db="EMBL/GenBank/DDBJ databases">
        <title>The yeast mating-type switching endonuclease HO is a domesticated member of an unorthodox homing genetic element family.</title>
        <authorList>
            <person name="Coughlan A.Y."/>
            <person name="Lombardi L."/>
            <person name="Braun-Galleani S."/>
            <person name="Martos A.R."/>
            <person name="Galeote V."/>
            <person name="Bigey F."/>
            <person name="Dequin S."/>
            <person name="Byrne K.P."/>
            <person name="Wolfe K.H."/>
        </authorList>
    </citation>
    <scope>NUCLEOTIDE SEQUENCE [LARGE SCALE GENOMIC DNA]</scope>
    <source>
        <strain evidence="2 3">CBS2947</strain>
    </source>
</reference>
<evidence type="ECO:0000313" key="3">
    <source>
        <dbReference type="Proteomes" id="UP000510647"/>
    </source>
</evidence>
<keyword evidence="3" id="KW-1185">Reference proteome</keyword>
<gene>
    <name evidence="2" type="ORF">HG537_0C01130</name>
</gene>
<evidence type="ECO:0000313" key="2">
    <source>
        <dbReference type="EMBL" id="QLQ79466.1"/>
    </source>
</evidence>
<name>A0A7H9HQI3_9SACH</name>
<dbReference type="AlphaFoldDB" id="A0A7H9HQI3"/>
<evidence type="ECO:0000256" key="1">
    <source>
        <dbReference type="SAM" id="MobiDB-lite"/>
    </source>
</evidence>
<dbReference type="OrthoDB" id="4067097at2759"/>